<accession>A0A0V8GGF6</accession>
<feature type="transmembrane region" description="Helical" evidence="1">
    <location>
        <begin position="161"/>
        <end position="183"/>
    </location>
</feature>
<dbReference type="Proteomes" id="UP000072605">
    <property type="component" value="Unassembled WGS sequence"/>
</dbReference>
<dbReference type="OrthoDB" id="1145132at2"/>
<dbReference type="RefSeq" id="WP_023467622.1">
    <property type="nucleotide sequence ID" value="NZ_FMYN01000002.1"/>
</dbReference>
<sequence length="237" mass="24407">MWEAFGWGALAGGAVVIGALFGLYLPLKQRLIGYIMSFGTGILIGAATFELLDEALKKSTTLVVAISFIVGALVFTGFDLFVSSRGASKRKRSSGGNEGTGTAIFFGTILDAIPESIMIGASLLSGNVSAALVAAIFVSNIPEGLSSTTGLRKDGFSKNKVLLMWGVVWLISALASLAGYTILAELPDMQFAMIGSFASGGIIAMLASTMMPEAHEEGGAIVGLFAALGLITAIILS</sequence>
<feature type="transmembrane region" description="Helical" evidence="1">
    <location>
        <begin position="189"/>
        <end position="207"/>
    </location>
</feature>
<keyword evidence="1" id="KW-0472">Membrane</keyword>
<feature type="transmembrane region" description="Helical" evidence="1">
    <location>
        <begin position="31"/>
        <end position="49"/>
    </location>
</feature>
<evidence type="ECO:0000313" key="6">
    <source>
        <dbReference type="Proteomes" id="UP000072605"/>
    </source>
</evidence>
<name>A0A0V8GGF6_9BACL</name>
<evidence type="ECO:0000313" key="2">
    <source>
        <dbReference type="EMBL" id="KSU49266.1"/>
    </source>
</evidence>
<feature type="transmembrane region" description="Helical" evidence="1">
    <location>
        <begin position="61"/>
        <end position="82"/>
    </location>
</feature>
<organism evidence="2 5">
    <name type="scientific">Exiguobacterium indicum</name>
    <dbReference type="NCBI Taxonomy" id="296995"/>
    <lineage>
        <taxon>Bacteria</taxon>
        <taxon>Bacillati</taxon>
        <taxon>Bacillota</taxon>
        <taxon>Bacilli</taxon>
        <taxon>Bacillales</taxon>
        <taxon>Bacillales Family XII. Incertae Sedis</taxon>
        <taxon>Exiguobacterium</taxon>
    </lineage>
</organism>
<evidence type="ECO:0000313" key="7">
    <source>
        <dbReference type="Proteomes" id="UP001387110"/>
    </source>
</evidence>
<keyword evidence="1" id="KW-1133">Transmembrane helix</keyword>
<feature type="transmembrane region" description="Helical" evidence="1">
    <location>
        <begin position="6"/>
        <end position="24"/>
    </location>
</feature>
<evidence type="ECO:0000313" key="4">
    <source>
        <dbReference type="EMBL" id="MEI4462522.1"/>
    </source>
</evidence>
<dbReference type="EMBL" id="LDQV01000004">
    <property type="protein sequence ID" value="KTR28532.1"/>
    <property type="molecule type" value="Genomic_DNA"/>
</dbReference>
<keyword evidence="7" id="KW-1185">Reference proteome</keyword>
<evidence type="ECO:0000256" key="1">
    <source>
        <dbReference type="SAM" id="Phobius"/>
    </source>
</evidence>
<evidence type="ECO:0000313" key="3">
    <source>
        <dbReference type="EMBL" id="KTR28532.1"/>
    </source>
</evidence>
<reference evidence="4 7" key="3">
    <citation type="submission" date="2023-12" db="EMBL/GenBank/DDBJ databases">
        <authorList>
            <person name="Easwaran N."/>
            <person name="Lazarus H.P.S."/>
        </authorList>
    </citation>
    <scope>NUCLEOTIDE SEQUENCE [LARGE SCALE GENOMIC DNA]</scope>
    <source>
        <strain evidence="4 7">VIT-2023</strain>
    </source>
</reference>
<dbReference type="AlphaFoldDB" id="A0A0V8GGF6"/>
<gene>
    <name evidence="2" type="ORF">AS033_07820</name>
    <name evidence="3" type="ORF">RSA11_01405</name>
    <name evidence="4" type="ORF">SZL87_08825</name>
</gene>
<dbReference type="Proteomes" id="UP001387110">
    <property type="component" value="Unassembled WGS sequence"/>
</dbReference>
<feature type="transmembrane region" description="Helical" evidence="1">
    <location>
        <begin position="219"/>
        <end position="236"/>
    </location>
</feature>
<dbReference type="EMBL" id="LNQL01000002">
    <property type="protein sequence ID" value="KSU49266.1"/>
    <property type="molecule type" value="Genomic_DNA"/>
</dbReference>
<dbReference type="Proteomes" id="UP000053797">
    <property type="component" value="Unassembled WGS sequence"/>
</dbReference>
<protein>
    <submittedName>
        <fullName evidence="3">Membrane protein</fullName>
    </submittedName>
    <submittedName>
        <fullName evidence="4">ZIP family metal transporter</fullName>
    </submittedName>
</protein>
<reference evidence="3 6" key="2">
    <citation type="journal article" date="2016" name="Front. Microbiol.">
        <title>Genomic Resource of Rice Seed Associated Bacteria.</title>
        <authorList>
            <person name="Midha S."/>
            <person name="Bansal K."/>
            <person name="Sharma S."/>
            <person name="Kumar N."/>
            <person name="Patil P.P."/>
            <person name="Chaudhry V."/>
            <person name="Patil P.B."/>
        </authorList>
    </citation>
    <scope>NUCLEOTIDE SEQUENCE [LARGE SCALE GENOMIC DNA]</scope>
    <source>
        <strain evidence="3 6">RSA11</strain>
    </source>
</reference>
<dbReference type="GeneID" id="90836122"/>
<comment type="caution">
    <text evidence="2">The sequence shown here is derived from an EMBL/GenBank/DDBJ whole genome shotgun (WGS) entry which is preliminary data.</text>
</comment>
<evidence type="ECO:0000313" key="5">
    <source>
        <dbReference type="Proteomes" id="UP000053797"/>
    </source>
</evidence>
<keyword evidence="1" id="KW-0812">Transmembrane</keyword>
<reference evidence="2 5" key="1">
    <citation type="journal article" date="2015" name="Int. J. Syst. Evol. Microbiol.">
        <title>Exiguobacterium enclense sp. nov., isolated from sediment.</title>
        <authorList>
            <person name="Dastager S.G."/>
            <person name="Mawlankar R."/>
            <person name="Sonalkar V.V."/>
            <person name="Thorat M.N."/>
            <person name="Mual P."/>
            <person name="Verma A."/>
            <person name="Krishnamurthi S."/>
            <person name="Tang S.K."/>
            <person name="Li W.J."/>
        </authorList>
    </citation>
    <scope>NUCLEOTIDE SEQUENCE [LARGE SCALE GENOMIC DNA]</scope>
    <source>
        <strain evidence="2 5">NIO-1109</strain>
    </source>
</reference>
<dbReference type="EMBL" id="JBAWKY010000002">
    <property type="protein sequence ID" value="MEI4462522.1"/>
    <property type="molecule type" value="Genomic_DNA"/>
</dbReference>
<proteinExistence type="predicted"/>